<dbReference type="RefSeq" id="WP_090384432.1">
    <property type="nucleotide sequence ID" value="NZ_FNLC01000004.1"/>
</dbReference>
<reference evidence="3" key="1">
    <citation type="submission" date="2016-10" db="EMBL/GenBank/DDBJ databases">
        <authorList>
            <person name="Varghese N."/>
            <person name="Submissions S."/>
        </authorList>
    </citation>
    <scope>NUCLEOTIDE SEQUENCE [LARGE SCALE GENOMIC DNA]</scope>
    <source>
        <strain evidence="3">DSM 24767</strain>
    </source>
</reference>
<keyword evidence="3" id="KW-1185">Reference proteome</keyword>
<evidence type="ECO:0000313" key="3">
    <source>
        <dbReference type="Proteomes" id="UP000198848"/>
    </source>
</evidence>
<evidence type="ECO:0000256" key="1">
    <source>
        <dbReference type="SAM" id="MobiDB-lite"/>
    </source>
</evidence>
<feature type="region of interest" description="Disordered" evidence="1">
    <location>
        <begin position="56"/>
        <end position="77"/>
    </location>
</feature>
<protein>
    <submittedName>
        <fullName evidence="2">Uncharacterized protein</fullName>
    </submittedName>
</protein>
<proteinExistence type="predicted"/>
<dbReference type="Proteomes" id="UP000198848">
    <property type="component" value="Unassembled WGS sequence"/>
</dbReference>
<dbReference type="OrthoDB" id="275247at2157"/>
<sequence>MYAVLTDDPDLARAGIGDRTYYFVEYVDGTTNEPLEGTVASVACWGDTAAVEADPERAAVSADGTRATPDSEGHHWGTVCPTDPDYRADLLERLEDLEGDVRLTTLGFPGESFCHCDRCDRQFAESEHDDRTAWRSAVVTEFVADAAMRVDGELTATLYPDPYPGHLEERAGLDVQALAEHVDGFLVPLCSPGYETTYWLESLARGFTTELEGLEVDLSIQLSAAEIEPERLAEITRKLEEYADEIVYGTYPDDAEVVQQVLNRVRGKDTPKMSA</sequence>
<organism evidence="2 3">
    <name type="scientific">Natronobacterium texcoconense</name>
    <dbReference type="NCBI Taxonomy" id="1095778"/>
    <lineage>
        <taxon>Archaea</taxon>
        <taxon>Methanobacteriati</taxon>
        <taxon>Methanobacteriota</taxon>
        <taxon>Stenosarchaea group</taxon>
        <taxon>Halobacteria</taxon>
        <taxon>Halobacteriales</taxon>
        <taxon>Natrialbaceae</taxon>
        <taxon>Natronobacterium</taxon>
    </lineage>
</organism>
<dbReference type="EMBL" id="FNLC01000004">
    <property type="protein sequence ID" value="SDR35197.1"/>
    <property type="molecule type" value="Genomic_DNA"/>
</dbReference>
<gene>
    <name evidence="2" type="ORF">SAMN04489842_3412</name>
</gene>
<accession>A0A1H1IC08</accession>
<dbReference type="AlphaFoldDB" id="A0A1H1IC08"/>
<name>A0A1H1IC08_NATTX</name>
<evidence type="ECO:0000313" key="2">
    <source>
        <dbReference type="EMBL" id="SDR35197.1"/>
    </source>
</evidence>